<evidence type="ECO:0000313" key="10">
    <source>
        <dbReference type="Proteomes" id="UP000541444"/>
    </source>
</evidence>
<evidence type="ECO:0000256" key="1">
    <source>
        <dbReference type="ARBA" id="ARBA00022468"/>
    </source>
</evidence>
<evidence type="ECO:0000256" key="3">
    <source>
        <dbReference type="ARBA" id="ARBA00022737"/>
    </source>
</evidence>
<dbReference type="InterPro" id="IPR001164">
    <property type="entry name" value="ArfGAP_dom"/>
</dbReference>
<feature type="domain" description="Arf-GAP" evidence="8">
    <location>
        <begin position="204"/>
        <end position="308"/>
    </location>
</feature>
<dbReference type="GO" id="GO:0005096">
    <property type="term" value="F:GTPase activator activity"/>
    <property type="evidence" value="ECO:0007669"/>
    <property type="project" value="UniProtKB-KW"/>
</dbReference>
<dbReference type="PANTHER" id="PTHR23180:SF160">
    <property type="entry name" value="ADP-RIBOSYLATION FACTOR GTPASE-ACTIVATING PROTEIN EFFECTOR PROTEIN 1"/>
    <property type="match status" value="1"/>
</dbReference>
<keyword evidence="10" id="KW-1185">Reference proteome</keyword>
<dbReference type="InterPro" id="IPR037278">
    <property type="entry name" value="ARFGAP/RecO"/>
</dbReference>
<keyword evidence="6" id="KW-0175">Coiled coil</keyword>
<dbReference type="PRINTS" id="PR00405">
    <property type="entry name" value="REVINTRACTNG"/>
</dbReference>
<evidence type="ECO:0000256" key="5">
    <source>
        <dbReference type="ARBA" id="ARBA00022833"/>
    </source>
</evidence>
<keyword evidence="2" id="KW-0479">Metal-binding</keyword>
<dbReference type="SUPFAM" id="SSF50729">
    <property type="entry name" value="PH domain-like"/>
    <property type="match status" value="1"/>
</dbReference>
<organism evidence="9 10">
    <name type="scientific">Kingdonia uniflora</name>
    <dbReference type="NCBI Taxonomy" id="39325"/>
    <lineage>
        <taxon>Eukaryota</taxon>
        <taxon>Viridiplantae</taxon>
        <taxon>Streptophyta</taxon>
        <taxon>Embryophyta</taxon>
        <taxon>Tracheophyta</taxon>
        <taxon>Spermatophyta</taxon>
        <taxon>Magnoliopsida</taxon>
        <taxon>Ranunculales</taxon>
        <taxon>Circaeasteraceae</taxon>
        <taxon>Kingdonia</taxon>
    </lineage>
</organism>
<evidence type="ECO:0000313" key="9">
    <source>
        <dbReference type="EMBL" id="KAF6162839.1"/>
    </source>
</evidence>
<dbReference type="Pfam" id="PF01412">
    <property type="entry name" value="ArfGap"/>
    <property type="match status" value="1"/>
</dbReference>
<evidence type="ECO:0000259" key="8">
    <source>
        <dbReference type="PROSITE" id="PS50115"/>
    </source>
</evidence>
<accession>A0A7J7N6I4</accession>
<dbReference type="OrthoDB" id="194358at2759"/>
<dbReference type="EMBL" id="JACGCM010001011">
    <property type="protein sequence ID" value="KAF6162839.1"/>
    <property type="molecule type" value="Genomic_DNA"/>
</dbReference>
<dbReference type="AlphaFoldDB" id="A0A7J7N6I4"/>
<comment type="caution">
    <text evidence="9">The sequence shown here is derived from an EMBL/GenBank/DDBJ whole genome shotgun (WGS) entry which is preliminary data.</text>
</comment>
<feature type="non-terminal residue" evidence="9">
    <location>
        <position position="1"/>
    </location>
</feature>
<keyword evidence="5" id="KW-0862">Zinc</keyword>
<protein>
    <recommendedName>
        <fullName evidence="8">Arf-GAP domain-containing protein</fullName>
    </recommendedName>
</protein>
<dbReference type="InterPro" id="IPR045258">
    <property type="entry name" value="ACAP1/2/3-like"/>
</dbReference>
<dbReference type="Proteomes" id="UP000541444">
    <property type="component" value="Unassembled WGS sequence"/>
</dbReference>
<gene>
    <name evidence="9" type="ORF">GIB67_029108</name>
</gene>
<proteinExistence type="predicted"/>
<dbReference type="PROSITE" id="PS50115">
    <property type="entry name" value="ARFGAP"/>
    <property type="match status" value="1"/>
</dbReference>
<dbReference type="PANTHER" id="PTHR23180">
    <property type="entry name" value="CENTAURIN/ARF"/>
    <property type="match status" value="1"/>
</dbReference>
<dbReference type="InterPro" id="IPR038508">
    <property type="entry name" value="ArfGAP_dom_sf"/>
</dbReference>
<dbReference type="SMART" id="SM00105">
    <property type="entry name" value="ArfGap"/>
    <property type="match status" value="1"/>
</dbReference>
<evidence type="ECO:0000256" key="7">
    <source>
        <dbReference type="PROSITE-ProRule" id="PRU00288"/>
    </source>
</evidence>
<dbReference type="SUPFAM" id="SSF57863">
    <property type="entry name" value="ArfGap/RecO-like zinc finger"/>
    <property type="match status" value="1"/>
</dbReference>
<keyword evidence="1" id="KW-0343">GTPase activation</keyword>
<dbReference type="FunFam" id="1.10.220.150:FF:000019">
    <property type="entry name" value="ADP-ribosylation factor GTPase-activating protein AGD1"/>
    <property type="match status" value="1"/>
</dbReference>
<keyword evidence="3" id="KW-0677">Repeat</keyword>
<evidence type="ECO:0000256" key="4">
    <source>
        <dbReference type="ARBA" id="ARBA00022771"/>
    </source>
</evidence>
<dbReference type="Gene3D" id="1.10.220.150">
    <property type="entry name" value="Arf GTPase activating protein"/>
    <property type="match status" value="1"/>
</dbReference>
<reference evidence="9 10" key="1">
    <citation type="journal article" date="2020" name="IScience">
        <title>Genome Sequencing of the Endangered Kingdonia uniflora (Circaeasteraceae, Ranunculales) Reveals Potential Mechanisms of Evolutionary Specialization.</title>
        <authorList>
            <person name="Sun Y."/>
            <person name="Deng T."/>
            <person name="Zhang A."/>
            <person name="Moore M.J."/>
            <person name="Landis J.B."/>
            <person name="Lin N."/>
            <person name="Zhang H."/>
            <person name="Zhang X."/>
            <person name="Huang J."/>
            <person name="Zhang X."/>
            <person name="Sun H."/>
            <person name="Wang H."/>
        </authorList>
    </citation>
    <scope>NUCLEOTIDE SEQUENCE [LARGE SCALE GENOMIC DNA]</scope>
    <source>
        <strain evidence="9">TB1705</strain>
        <tissue evidence="9">Leaf</tissue>
    </source>
</reference>
<sequence length="308" mass="34874">HVRVIEAVMQSAAKGKGAESQLSSQRNHNSSELGSRLLSWWLSSHYHGGVHDEKSVAHHTVNLLTSTIKVDTNQSDLRFCFWIISPSENYTLQVQFGALHKYSSLDYYYFCMVVGRRDHDLCPLRITPPLIIYIMHIFYFQRLPASPIGSCHYRSPSETSSFESSCDFDHSASEEYTSERNLLSRNYGRLARVSQQLRLSLKLEKPIDVLRRICGNNKCADCGASDPDWASLNLGILIFIECSGVHRNLGVHISKVRSLTLDVKVWEPSVISLFQSLGNTYANSIWEESLHSRSDGQDDDSPRRSAYA</sequence>
<evidence type="ECO:0000256" key="6">
    <source>
        <dbReference type="ARBA" id="ARBA00023054"/>
    </source>
</evidence>
<name>A0A7J7N6I4_9MAGN</name>
<dbReference type="CDD" id="cd08204">
    <property type="entry name" value="ArfGap"/>
    <property type="match status" value="1"/>
</dbReference>
<evidence type="ECO:0000256" key="2">
    <source>
        <dbReference type="ARBA" id="ARBA00022723"/>
    </source>
</evidence>
<keyword evidence="4 7" id="KW-0863">Zinc-finger</keyword>
<dbReference type="GO" id="GO:0008270">
    <property type="term" value="F:zinc ion binding"/>
    <property type="evidence" value="ECO:0007669"/>
    <property type="project" value="UniProtKB-KW"/>
</dbReference>